<dbReference type="AlphaFoldDB" id="A0A4X1TWN1"/>
<organism evidence="1 2">
    <name type="scientific">Sus scrofa</name>
    <name type="common">Pig</name>
    <dbReference type="NCBI Taxonomy" id="9823"/>
    <lineage>
        <taxon>Eukaryota</taxon>
        <taxon>Metazoa</taxon>
        <taxon>Chordata</taxon>
        <taxon>Craniata</taxon>
        <taxon>Vertebrata</taxon>
        <taxon>Euteleostomi</taxon>
        <taxon>Mammalia</taxon>
        <taxon>Eutheria</taxon>
        <taxon>Laurasiatheria</taxon>
        <taxon>Artiodactyla</taxon>
        <taxon>Suina</taxon>
        <taxon>Suidae</taxon>
        <taxon>Sus</taxon>
    </lineage>
</organism>
<proteinExistence type="predicted"/>
<evidence type="ECO:0000313" key="2">
    <source>
        <dbReference type="Proteomes" id="UP000314985"/>
    </source>
</evidence>
<sequence length="62" mass="7039">ALTPYLPGRWLRGGNLWSLFPTQRNQGSLKEWMIPGLGQEMCKMSLEHLVITREQGGCQPLN</sequence>
<dbReference type="Proteomes" id="UP000314985">
    <property type="component" value="Chromosome 10"/>
</dbReference>
<accession>A0A4X1TWN1</accession>
<protein>
    <submittedName>
        <fullName evidence="1">Uncharacterized protein</fullName>
    </submittedName>
</protein>
<reference evidence="1" key="2">
    <citation type="submission" date="2025-08" db="UniProtKB">
        <authorList>
            <consortium name="Ensembl"/>
        </authorList>
    </citation>
    <scope>IDENTIFICATION</scope>
</reference>
<name>A0A4X1TWN1_PIG</name>
<dbReference type="Ensembl" id="ENSSSCT00070024015.1">
    <property type="protein sequence ID" value="ENSSSCP00070019865.1"/>
    <property type="gene ID" value="ENSSSCG00070012303.1"/>
</dbReference>
<evidence type="ECO:0000313" key="1">
    <source>
        <dbReference type="Ensembl" id="ENSSSCP00070019865.1"/>
    </source>
</evidence>
<reference evidence="1 2" key="1">
    <citation type="submission" date="2017-08" db="EMBL/GenBank/DDBJ databases">
        <title>USMARCv1.0.</title>
        <authorList>
            <person name="Hannum G.I."/>
            <person name="Koren S."/>
            <person name="Schroeder S.G."/>
            <person name="Chin S.C."/>
            <person name="Nonneman D.J."/>
            <person name="Becker S.A."/>
            <person name="Rosen B.D."/>
            <person name="Bickhart D.M."/>
            <person name="Putnam N.H."/>
            <person name="Green R.E."/>
            <person name="Tuggle C.K."/>
            <person name="Liu H."/>
            <person name="Rohrer G.A."/>
            <person name="Warr A."/>
            <person name="Hall R."/>
            <person name="Kim K."/>
            <person name="Hume D.A."/>
            <person name="Talbot R."/>
            <person name="Chow W."/>
            <person name="Howe K."/>
            <person name="Schwartz A.S."/>
            <person name="Watson M."/>
            <person name="Archibald A.L."/>
            <person name="Phillippy A.M."/>
            <person name="Smith T.P.L."/>
        </authorList>
    </citation>
    <scope>NUCLEOTIDE SEQUENCE [LARGE SCALE GENOMIC DNA]</scope>
</reference>